<protein>
    <submittedName>
        <fullName evidence="2">SirB2 family protein</fullName>
    </submittedName>
</protein>
<accession>A0A975SL33</accession>
<dbReference type="EMBL" id="CP064782">
    <property type="protein sequence ID" value="QWT48321.1"/>
    <property type="molecule type" value="Genomic_DNA"/>
</dbReference>
<dbReference type="KEGG" id="aiq:Azoinq_10675"/>
<reference evidence="2" key="1">
    <citation type="submission" date="2020-11" db="EMBL/GenBank/DDBJ databases">
        <title>Azospira inquinata sp. nov.</title>
        <authorList>
            <person name="Moe W.M."/>
            <person name="Mikes M.C."/>
        </authorList>
    </citation>
    <scope>NUCLEOTIDE SEQUENCE</scope>
    <source>
        <strain evidence="2">Azo-3</strain>
    </source>
</reference>
<keyword evidence="3" id="KW-1185">Reference proteome</keyword>
<dbReference type="RefSeq" id="WP_216129245.1">
    <property type="nucleotide sequence ID" value="NZ_CP064782.1"/>
</dbReference>
<keyword evidence="1" id="KW-1133">Transmembrane helix</keyword>
<feature type="transmembrane region" description="Helical" evidence="1">
    <location>
        <begin position="100"/>
        <end position="120"/>
    </location>
</feature>
<gene>
    <name evidence="2" type="ORF">Azoinq_10675</name>
</gene>
<dbReference type="PANTHER" id="PTHR39594">
    <property type="entry name" value="PROTEIN YCHQ"/>
    <property type="match status" value="1"/>
</dbReference>
<dbReference type="PIRSF" id="PIRSF005610">
    <property type="entry name" value="SirB"/>
    <property type="match status" value="1"/>
</dbReference>
<feature type="transmembrane region" description="Helical" evidence="1">
    <location>
        <begin position="6"/>
        <end position="28"/>
    </location>
</feature>
<name>A0A975SL33_9RHOO</name>
<keyword evidence="1" id="KW-0472">Membrane</keyword>
<sequence length="126" mass="13716">MTPLKLFHIACVSLSGAGFLFRALCLAPDSPWRRHWTVRWLPHGVDSGLLLSGLGLAWSTGQYPGAQPWLTAKLVGLVLYIFSGRLALRGASPRRRRLGVVLAVLCFAYIVSVALTKQAAGFWGVL</sequence>
<feature type="transmembrane region" description="Helical" evidence="1">
    <location>
        <begin position="70"/>
        <end position="88"/>
    </location>
</feature>
<evidence type="ECO:0000313" key="3">
    <source>
        <dbReference type="Proteomes" id="UP000683428"/>
    </source>
</evidence>
<keyword evidence="1" id="KW-0812">Transmembrane</keyword>
<organism evidence="2 3">
    <name type="scientific">Azospira inquinata</name>
    <dbReference type="NCBI Taxonomy" id="2785627"/>
    <lineage>
        <taxon>Bacteria</taxon>
        <taxon>Pseudomonadati</taxon>
        <taxon>Pseudomonadota</taxon>
        <taxon>Betaproteobacteria</taxon>
        <taxon>Rhodocyclales</taxon>
        <taxon>Rhodocyclaceae</taxon>
        <taxon>Azospira</taxon>
    </lineage>
</organism>
<dbReference type="Proteomes" id="UP000683428">
    <property type="component" value="Chromosome"/>
</dbReference>
<evidence type="ECO:0000313" key="2">
    <source>
        <dbReference type="EMBL" id="QWT48321.1"/>
    </source>
</evidence>
<dbReference type="Pfam" id="PF04247">
    <property type="entry name" value="SirB"/>
    <property type="match status" value="1"/>
</dbReference>
<evidence type="ECO:0000256" key="1">
    <source>
        <dbReference type="SAM" id="Phobius"/>
    </source>
</evidence>
<dbReference type="PANTHER" id="PTHR39594:SF1">
    <property type="entry name" value="PROTEIN YCHQ"/>
    <property type="match status" value="1"/>
</dbReference>
<dbReference type="GO" id="GO:0005886">
    <property type="term" value="C:plasma membrane"/>
    <property type="evidence" value="ECO:0007669"/>
    <property type="project" value="TreeGrafter"/>
</dbReference>
<proteinExistence type="predicted"/>
<dbReference type="AlphaFoldDB" id="A0A975SL33"/>
<dbReference type="InterPro" id="IPR007360">
    <property type="entry name" value="SirB"/>
</dbReference>